<dbReference type="Proteomes" id="UP000781932">
    <property type="component" value="Unassembled WGS sequence"/>
</dbReference>
<accession>A0A9P6LLA6</accession>
<keyword evidence="3" id="KW-1185">Reference proteome</keyword>
<protein>
    <submittedName>
        <fullName evidence="2">Uncharacterized protein</fullName>
    </submittedName>
</protein>
<feature type="chain" id="PRO_5040290787" evidence="1">
    <location>
        <begin position="21"/>
        <end position="68"/>
    </location>
</feature>
<organism evidence="2 3">
    <name type="scientific">Colletotrichum karsti</name>
    <dbReference type="NCBI Taxonomy" id="1095194"/>
    <lineage>
        <taxon>Eukaryota</taxon>
        <taxon>Fungi</taxon>
        <taxon>Dikarya</taxon>
        <taxon>Ascomycota</taxon>
        <taxon>Pezizomycotina</taxon>
        <taxon>Sordariomycetes</taxon>
        <taxon>Hypocreomycetidae</taxon>
        <taxon>Glomerellales</taxon>
        <taxon>Glomerellaceae</taxon>
        <taxon>Colletotrichum</taxon>
        <taxon>Colletotrichum boninense species complex</taxon>
    </lineage>
</organism>
<comment type="caution">
    <text evidence="2">The sequence shown here is derived from an EMBL/GenBank/DDBJ whole genome shotgun (WGS) entry which is preliminary data.</text>
</comment>
<dbReference type="AlphaFoldDB" id="A0A9P6LLA6"/>
<dbReference type="PROSITE" id="PS51257">
    <property type="entry name" value="PROKAR_LIPOPROTEIN"/>
    <property type="match status" value="1"/>
</dbReference>
<feature type="signal peptide" evidence="1">
    <location>
        <begin position="1"/>
        <end position="20"/>
    </location>
</feature>
<dbReference type="EMBL" id="JAATWM020000015">
    <property type="protein sequence ID" value="KAF9877036.1"/>
    <property type="molecule type" value="Genomic_DNA"/>
</dbReference>
<dbReference type="OrthoDB" id="4986272at2759"/>
<dbReference type="RefSeq" id="XP_038746497.1">
    <property type="nucleotide sequence ID" value="XM_038888021.1"/>
</dbReference>
<dbReference type="GeneID" id="62161095"/>
<evidence type="ECO:0000313" key="3">
    <source>
        <dbReference type="Proteomes" id="UP000781932"/>
    </source>
</evidence>
<gene>
    <name evidence="2" type="ORF">CkaCkLH20_05302</name>
</gene>
<name>A0A9P6LLA6_9PEZI</name>
<keyword evidence="1" id="KW-0732">Signal</keyword>
<evidence type="ECO:0000256" key="1">
    <source>
        <dbReference type="SAM" id="SignalP"/>
    </source>
</evidence>
<reference evidence="2" key="1">
    <citation type="submission" date="2020-03" db="EMBL/GenBank/DDBJ databases">
        <authorList>
            <person name="He L."/>
        </authorList>
    </citation>
    <scope>NUCLEOTIDE SEQUENCE</scope>
    <source>
        <strain evidence="2">CkLH20</strain>
    </source>
</reference>
<evidence type="ECO:0000313" key="2">
    <source>
        <dbReference type="EMBL" id="KAF9877036.1"/>
    </source>
</evidence>
<reference evidence="2" key="2">
    <citation type="submission" date="2020-11" db="EMBL/GenBank/DDBJ databases">
        <title>Whole genome sequencing of Colletotrichum sp.</title>
        <authorList>
            <person name="Li H."/>
        </authorList>
    </citation>
    <scope>NUCLEOTIDE SEQUENCE</scope>
    <source>
        <strain evidence="2">CkLH20</strain>
    </source>
</reference>
<proteinExistence type="predicted"/>
<sequence>MLFTKTFLLVTAMVIPSALAACNNAPYQGTCNDCVVSCHDDFNGPGRQESLQRSSCQFACLALCDDCD</sequence>